<dbReference type="EMBL" id="JADGJD010000750">
    <property type="protein sequence ID" value="KAJ3048701.1"/>
    <property type="molecule type" value="Genomic_DNA"/>
</dbReference>
<dbReference type="Pfam" id="PF00270">
    <property type="entry name" value="DEAD"/>
    <property type="match status" value="1"/>
</dbReference>
<comment type="subcellular location">
    <subcellularLocation>
        <location evidence="1">Nucleus</location>
        <location evidence="1">Nucleolus</location>
    </subcellularLocation>
</comment>
<organism evidence="15 16">
    <name type="scientific">Rhizophlyctis rosea</name>
    <dbReference type="NCBI Taxonomy" id="64517"/>
    <lineage>
        <taxon>Eukaryota</taxon>
        <taxon>Fungi</taxon>
        <taxon>Fungi incertae sedis</taxon>
        <taxon>Chytridiomycota</taxon>
        <taxon>Chytridiomycota incertae sedis</taxon>
        <taxon>Chytridiomycetes</taxon>
        <taxon>Rhizophlyctidales</taxon>
        <taxon>Rhizophlyctidaceae</taxon>
        <taxon>Rhizophlyctis</taxon>
    </lineage>
</organism>
<feature type="compositionally biased region" description="Pro residues" evidence="11">
    <location>
        <begin position="119"/>
        <end position="135"/>
    </location>
</feature>
<evidence type="ECO:0000259" key="12">
    <source>
        <dbReference type="PROSITE" id="PS51192"/>
    </source>
</evidence>
<keyword evidence="3" id="KW-0698">rRNA processing</keyword>
<evidence type="ECO:0000259" key="14">
    <source>
        <dbReference type="PROSITE" id="PS51195"/>
    </source>
</evidence>
<dbReference type="InterPro" id="IPR011545">
    <property type="entry name" value="DEAD/DEAH_box_helicase_dom"/>
</dbReference>
<dbReference type="AlphaFoldDB" id="A0AAD5X2M9"/>
<dbReference type="GO" id="GO:0005524">
    <property type="term" value="F:ATP binding"/>
    <property type="evidence" value="ECO:0007669"/>
    <property type="project" value="UniProtKB-UniRule"/>
</dbReference>
<comment type="function">
    <text evidence="10">RNA helicase.</text>
</comment>
<dbReference type="EC" id="3.6.4.13" evidence="10"/>
<evidence type="ECO:0000259" key="13">
    <source>
        <dbReference type="PROSITE" id="PS51194"/>
    </source>
</evidence>
<name>A0AAD5X2M9_9FUNG</name>
<dbReference type="PROSITE" id="PS51192">
    <property type="entry name" value="HELICASE_ATP_BIND_1"/>
    <property type="match status" value="1"/>
</dbReference>
<dbReference type="SMART" id="SM00487">
    <property type="entry name" value="DEXDc"/>
    <property type="match status" value="1"/>
</dbReference>
<dbReference type="InterPro" id="IPR014001">
    <property type="entry name" value="Helicase_ATP-bd"/>
</dbReference>
<dbReference type="PROSITE" id="PS51195">
    <property type="entry name" value="Q_MOTIF"/>
    <property type="match status" value="1"/>
</dbReference>
<dbReference type="GO" id="GO:0006364">
    <property type="term" value="P:rRNA processing"/>
    <property type="evidence" value="ECO:0007669"/>
    <property type="project" value="UniProtKB-KW"/>
</dbReference>
<keyword evidence="5 10" id="KW-0378">Hydrolase</keyword>
<dbReference type="GO" id="GO:0016787">
    <property type="term" value="F:hydrolase activity"/>
    <property type="evidence" value="ECO:0007669"/>
    <property type="project" value="UniProtKB-KW"/>
</dbReference>
<evidence type="ECO:0000313" key="15">
    <source>
        <dbReference type="EMBL" id="KAJ3048701.1"/>
    </source>
</evidence>
<comment type="domain">
    <text evidence="10">The Q motif is unique to and characteristic of the DEAD box family of RNA helicases and controls ATP binding and hydrolysis.</text>
</comment>
<feature type="region of interest" description="Disordered" evidence="11">
    <location>
        <begin position="797"/>
        <end position="823"/>
    </location>
</feature>
<feature type="region of interest" description="Disordered" evidence="11">
    <location>
        <begin position="51"/>
        <end position="135"/>
    </location>
</feature>
<evidence type="ECO:0000313" key="16">
    <source>
        <dbReference type="Proteomes" id="UP001212841"/>
    </source>
</evidence>
<dbReference type="Pfam" id="PF00271">
    <property type="entry name" value="Helicase_C"/>
    <property type="match status" value="1"/>
</dbReference>
<feature type="compositionally biased region" description="Basic and acidic residues" evidence="11">
    <location>
        <begin position="438"/>
        <end position="455"/>
    </location>
</feature>
<dbReference type="Pfam" id="PF13959">
    <property type="entry name" value="CTE_SPB4"/>
    <property type="match status" value="1"/>
</dbReference>
<dbReference type="SUPFAM" id="SSF52540">
    <property type="entry name" value="P-loop containing nucleoside triphosphate hydrolases"/>
    <property type="match status" value="1"/>
</dbReference>
<dbReference type="CDD" id="cd17949">
    <property type="entry name" value="DEADc_DDX31"/>
    <property type="match status" value="1"/>
</dbReference>
<feature type="compositionally biased region" description="Polar residues" evidence="11">
    <location>
        <begin position="103"/>
        <end position="112"/>
    </location>
</feature>
<keyword evidence="16" id="KW-1185">Reference proteome</keyword>
<comment type="similarity">
    <text evidence="10">Belongs to the DEAD box helicase family.</text>
</comment>
<dbReference type="SMART" id="SM00490">
    <property type="entry name" value="HELICc"/>
    <property type="match status" value="1"/>
</dbReference>
<feature type="region of interest" description="Disordered" evidence="11">
    <location>
        <begin position="406"/>
        <end position="458"/>
    </location>
</feature>
<sequence length="853" mass="93241">MEDDGFVLNFAAAPAAPAATSNVSTVAKSLNVKGGWRAKRQAAKKIIKTKAKELAATAPPPAANKTAPASDAASKKRSSAAAFGKTLDASAKKSKPASGAKSQVVSSLFTSNPELPETTAPPPTEPIPEVPAPAPLPTFTATTFEGCGLEPVLCAHLSAKLKVTRPTPIQRASLPHLLQFAERDTVLQAQTGSGKTLSFLLPIVHRLIRAEEQYQHHNVSPLSRSLGTLAIILAPTRELAKQIETVLNQLLAYRNTLAAQAEKGAETPSTTKHKHWIVPGIVIGGEKKQSEKARLRKGVNILVSTPGRLLDHLKTTQSFEVGNLRWLVLDEADRLLDLGFEETLRDILKILQERKDAATKGRRRIMVKSWPAGRQTILCSATIQQGIQKLAEETLDDPAFIKAETKDKKKGKEMKEVKDKAADVDGETAESAETIADDDAKKKTDEDVEKTEQRHSVPTQLKQSYIVCPAKLRLVTLVGLLRNLAKPGRQSKIILFVSTTDSVDFHFHVLANGYKAPARHAEDEEEEKDGNEDEEEAEGEEVDGEEKKKKKRETPKGGELAPADKSLLQTGAETPTLPGALLFKLHGSLPQSARAAAYEKFCSTKQPSILICTDVAARGLDLPDVTDIIQYDPPADVKDYVHRIGRTARLGREGRAILFLLPSEMEYLVVLRDQALKVEEMKADDVLKELAESKVKEGEGAEGGGGKVGKMRRDQKKKVFEKALMDVQMEFERFVLADLQNVELSQKAFTSHIRAYATHGASERHIFHVKKLHLGHIAKSFALREAPTDLALASLAKKKENEEDRKKKAPPPDAKSKPGAGTYKRKAAMLVSSASEFGDGDVKSMQIKRFKRK</sequence>
<accession>A0AAD5X2M9</accession>
<dbReference type="InterPro" id="IPR027417">
    <property type="entry name" value="P-loop_NTPase"/>
</dbReference>
<keyword evidence="6 10" id="KW-0347">Helicase</keyword>
<evidence type="ECO:0000256" key="2">
    <source>
        <dbReference type="ARBA" id="ARBA00022517"/>
    </source>
</evidence>
<protein>
    <recommendedName>
        <fullName evidence="10">ATP-dependent RNA helicase</fullName>
        <ecNumber evidence="10">3.6.4.13</ecNumber>
    </recommendedName>
</protein>
<evidence type="ECO:0000256" key="4">
    <source>
        <dbReference type="ARBA" id="ARBA00022741"/>
    </source>
</evidence>
<evidence type="ECO:0000256" key="10">
    <source>
        <dbReference type="RuleBase" id="RU365068"/>
    </source>
</evidence>
<dbReference type="InterPro" id="IPR025313">
    <property type="entry name" value="SPB4-like_CTE"/>
</dbReference>
<dbReference type="CDD" id="cd18787">
    <property type="entry name" value="SF2_C_DEAD"/>
    <property type="match status" value="1"/>
</dbReference>
<dbReference type="GO" id="GO:0003723">
    <property type="term" value="F:RNA binding"/>
    <property type="evidence" value="ECO:0007669"/>
    <property type="project" value="UniProtKB-UniRule"/>
</dbReference>
<feature type="compositionally biased region" description="Basic and acidic residues" evidence="11">
    <location>
        <begin position="797"/>
        <end position="806"/>
    </location>
</feature>
<evidence type="ECO:0000256" key="8">
    <source>
        <dbReference type="ARBA" id="ARBA00022884"/>
    </source>
</evidence>
<dbReference type="GO" id="GO:0005730">
    <property type="term" value="C:nucleolus"/>
    <property type="evidence" value="ECO:0007669"/>
    <property type="project" value="UniProtKB-SubCell"/>
</dbReference>
<dbReference type="PANTHER" id="PTHR24031">
    <property type="entry name" value="RNA HELICASE"/>
    <property type="match status" value="1"/>
</dbReference>
<comment type="caution">
    <text evidence="15">The sequence shown here is derived from an EMBL/GenBank/DDBJ whole genome shotgun (WGS) entry which is preliminary data.</text>
</comment>
<dbReference type="InterPro" id="IPR014014">
    <property type="entry name" value="RNA_helicase_DEAD_Q_motif"/>
</dbReference>
<evidence type="ECO:0000256" key="11">
    <source>
        <dbReference type="SAM" id="MobiDB-lite"/>
    </source>
</evidence>
<evidence type="ECO:0000256" key="1">
    <source>
        <dbReference type="ARBA" id="ARBA00004604"/>
    </source>
</evidence>
<dbReference type="InterPro" id="IPR000629">
    <property type="entry name" value="RNA-helicase_DEAD-box_CS"/>
</dbReference>
<feature type="compositionally biased region" description="Basic and acidic residues" evidence="11">
    <location>
        <begin position="413"/>
        <end position="423"/>
    </location>
</feature>
<evidence type="ECO:0000256" key="7">
    <source>
        <dbReference type="ARBA" id="ARBA00022840"/>
    </source>
</evidence>
<feature type="domain" description="Helicase ATP-binding" evidence="12">
    <location>
        <begin position="176"/>
        <end position="401"/>
    </location>
</feature>
<reference evidence="15" key="1">
    <citation type="submission" date="2020-05" db="EMBL/GenBank/DDBJ databases">
        <title>Phylogenomic resolution of chytrid fungi.</title>
        <authorList>
            <person name="Stajich J.E."/>
            <person name="Amses K."/>
            <person name="Simmons R."/>
            <person name="Seto K."/>
            <person name="Myers J."/>
            <person name="Bonds A."/>
            <person name="Quandt C.A."/>
            <person name="Barry K."/>
            <person name="Liu P."/>
            <person name="Grigoriev I."/>
            <person name="Longcore J.E."/>
            <person name="James T.Y."/>
        </authorList>
    </citation>
    <scope>NUCLEOTIDE SEQUENCE</scope>
    <source>
        <strain evidence="15">JEL0318</strain>
    </source>
</reference>
<dbReference type="PROSITE" id="PS00039">
    <property type="entry name" value="DEAD_ATP_HELICASE"/>
    <property type="match status" value="1"/>
</dbReference>
<keyword evidence="8 10" id="KW-0694">RNA-binding</keyword>
<keyword evidence="2" id="KW-0690">Ribosome biogenesis</keyword>
<evidence type="ECO:0000256" key="9">
    <source>
        <dbReference type="PROSITE-ProRule" id="PRU00552"/>
    </source>
</evidence>
<comment type="catalytic activity">
    <reaction evidence="10">
        <text>ATP + H2O = ADP + phosphate + H(+)</text>
        <dbReference type="Rhea" id="RHEA:13065"/>
        <dbReference type="ChEBI" id="CHEBI:15377"/>
        <dbReference type="ChEBI" id="CHEBI:15378"/>
        <dbReference type="ChEBI" id="CHEBI:30616"/>
        <dbReference type="ChEBI" id="CHEBI:43474"/>
        <dbReference type="ChEBI" id="CHEBI:456216"/>
        <dbReference type="EC" id="3.6.4.13"/>
    </reaction>
</comment>
<dbReference type="Gene3D" id="3.40.50.300">
    <property type="entry name" value="P-loop containing nucleotide triphosphate hydrolases"/>
    <property type="match status" value="2"/>
</dbReference>
<dbReference type="Proteomes" id="UP001212841">
    <property type="component" value="Unassembled WGS sequence"/>
</dbReference>
<keyword evidence="7 10" id="KW-0067">ATP-binding</keyword>
<feature type="compositionally biased region" description="Low complexity" evidence="11">
    <location>
        <begin position="63"/>
        <end position="72"/>
    </location>
</feature>
<evidence type="ECO:0000256" key="6">
    <source>
        <dbReference type="ARBA" id="ARBA00022806"/>
    </source>
</evidence>
<feature type="domain" description="Helicase C-terminal" evidence="13">
    <location>
        <begin position="460"/>
        <end position="691"/>
    </location>
</feature>
<feature type="compositionally biased region" description="Acidic residues" evidence="11">
    <location>
        <begin position="523"/>
        <end position="544"/>
    </location>
</feature>
<evidence type="ECO:0000256" key="3">
    <source>
        <dbReference type="ARBA" id="ARBA00022552"/>
    </source>
</evidence>
<feature type="domain" description="DEAD-box RNA helicase Q" evidence="14">
    <location>
        <begin position="142"/>
        <end position="171"/>
    </location>
</feature>
<dbReference type="PROSITE" id="PS51194">
    <property type="entry name" value="HELICASE_CTER"/>
    <property type="match status" value="1"/>
</dbReference>
<evidence type="ECO:0000256" key="5">
    <source>
        <dbReference type="ARBA" id="ARBA00022801"/>
    </source>
</evidence>
<dbReference type="InterPro" id="IPR001650">
    <property type="entry name" value="Helicase_C-like"/>
</dbReference>
<keyword evidence="4 10" id="KW-0547">Nucleotide-binding</keyword>
<gene>
    <name evidence="15" type="primary">DBP7</name>
    <name evidence="15" type="ORF">HK097_010294</name>
</gene>
<dbReference type="GO" id="GO:0003724">
    <property type="term" value="F:RNA helicase activity"/>
    <property type="evidence" value="ECO:0007669"/>
    <property type="project" value="UniProtKB-EC"/>
</dbReference>
<feature type="short sequence motif" description="Q motif" evidence="9">
    <location>
        <begin position="142"/>
        <end position="171"/>
    </location>
</feature>
<feature type="region of interest" description="Disordered" evidence="11">
    <location>
        <begin position="516"/>
        <end position="571"/>
    </location>
</feature>
<dbReference type="SMART" id="SM01178">
    <property type="entry name" value="DUF4217"/>
    <property type="match status" value="1"/>
</dbReference>
<proteinExistence type="inferred from homology"/>